<evidence type="ECO:0000313" key="2">
    <source>
        <dbReference type="Proteomes" id="UP001497700"/>
    </source>
</evidence>
<evidence type="ECO:0000313" key="1">
    <source>
        <dbReference type="EMBL" id="KAI4861162.1"/>
    </source>
</evidence>
<organism evidence="1 2">
    <name type="scientific">Hypoxylon rubiginosum</name>
    <dbReference type="NCBI Taxonomy" id="110542"/>
    <lineage>
        <taxon>Eukaryota</taxon>
        <taxon>Fungi</taxon>
        <taxon>Dikarya</taxon>
        <taxon>Ascomycota</taxon>
        <taxon>Pezizomycotina</taxon>
        <taxon>Sordariomycetes</taxon>
        <taxon>Xylariomycetidae</taxon>
        <taxon>Xylariales</taxon>
        <taxon>Hypoxylaceae</taxon>
        <taxon>Hypoxylon</taxon>
    </lineage>
</organism>
<dbReference type="Proteomes" id="UP001497700">
    <property type="component" value="Unassembled WGS sequence"/>
</dbReference>
<proteinExistence type="predicted"/>
<reference evidence="1 2" key="1">
    <citation type="journal article" date="2022" name="New Phytol.">
        <title>Ecological generalism drives hyperdiversity of secondary metabolite gene clusters in xylarialean endophytes.</title>
        <authorList>
            <person name="Franco M.E.E."/>
            <person name="Wisecaver J.H."/>
            <person name="Arnold A.E."/>
            <person name="Ju Y.M."/>
            <person name="Slot J.C."/>
            <person name="Ahrendt S."/>
            <person name="Moore L.P."/>
            <person name="Eastman K.E."/>
            <person name="Scott K."/>
            <person name="Konkel Z."/>
            <person name="Mondo S.J."/>
            <person name="Kuo A."/>
            <person name="Hayes R.D."/>
            <person name="Haridas S."/>
            <person name="Andreopoulos B."/>
            <person name="Riley R."/>
            <person name="LaButti K."/>
            <person name="Pangilinan J."/>
            <person name="Lipzen A."/>
            <person name="Amirebrahimi M."/>
            <person name="Yan J."/>
            <person name="Adam C."/>
            <person name="Keymanesh K."/>
            <person name="Ng V."/>
            <person name="Louie K."/>
            <person name="Northen T."/>
            <person name="Drula E."/>
            <person name="Henrissat B."/>
            <person name="Hsieh H.M."/>
            <person name="Youens-Clark K."/>
            <person name="Lutzoni F."/>
            <person name="Miadlikowska J."/>
            <person name="Eastwood D.C."/>
            <person name="Hamelin R.C."/>
            <person name="Grigoriev I.V."/>
            <person name="U'Ren J.M."/>
        </authorList>
    </citation>
    <scope>NUCLEOTIDE SEQUENCE [LARGE SCALE GENOMIC DNA]</scope>
    <source>
        <strain evidence="1 2">CBS 119005</strain>
    </source>
</reference>
<gene>
    <name evidence="1" type="ORF">F4820DRAFT_452180</name>
</gene>
<protein>
    <submittedName>
        <fullName evidence="1">Beta-lactamase</fullName>
    </submittedName>
</protein>
<sequence>MSEFDKFLEESVHRDVIPGAVLYAQDKDGSLEWAYATSGPGVQYTMDTVMELASVTKLVTTIAALQLVERGDLSLDQNIEEIIPAFSSLDVLDGFDTDGTPLLHKRRNSITVEKLLTHTSGAAYPFVDARLTQLSKSEGNSSENSGNVDSSFDIPLSFEPGEGWLYGTGVDRLGQVIERVTKMSLEQYFHDQIFKPLGITTGTFWGKVGVPMSIRSRHGGMLTHDWDAPVFTGSNECHGGQGLIMSIPDFSKILRSLLVDDGILLKPESTANMFLPHLSPGPRTMLLQHVQDAEWTLGDIPITNEYSWGLGGLLVDGDSHPFRRRNTLTWGGAPSLYWFIDRAAGIYGVFGTQVMPLCDRKAMPVLKAFEEEVYRKAGKLEK</sequence>
<name>A0ACB9YPM6_9PEZI</name>
<keyword evidence="2" id="KW-1185">Reference proteome</keyword>
<dbReference type="EMBL" id="MU393560">
    <property type="protein sequence ID" value="KAI4861162.1"/>
    <property type="molecule type" value="Genomic_DNA"/>
</dbReference>
<accession>A0ACB9YPM6</accession>
<comment type="caution">
    <text evidence="1">The sequence shown here is derived from an EMBL/GenBank/DDBJ whole genome shotgun (WGS) entry which is preliminary data.</text>
</comment>